<evidence type="ECO:0000259" key="1">
    <source>
        <dbReference type="Pfam" id="PF05685"/>
    </source>
</evidence>
<dbReference type="Pfam" id="PF05685">
    <property type="entry name" value="Uma2"/>
    <property type="match status" value="1"/>
</dbReference>
<dbReference type="InterPro" id="IPR012296">
    <property type="entry name" value="Nuclease_put_TT1808"/>
</dbReference>
<keyword evidence="2" id="KW-0255">Endonuclease</keyword>
<dbReference type="InterPro" id="IPR008538">
    <property type="entry name" value="Uma2"/>
</dbReference>
<dbReference type="CDD" id="cd06260">
    <property type="entry name" value="DUF820-like"/>
    <property type="match status" value="1"/>
</dbReference>
<dbReference type="GO" id="GO:0004519">
    <property type="term" value="F:endonuclease activity"/>
    <property type="evidence" value="ECO:0007669"/>
    <property type="project" value="UniProtKB-KW"/>
</dbReference>
<protein>
    <submittedName>
        <fullName evidence="2">Uma2 family endonuclease</fullName>
    </submittedName>
</protein>
<proteinExistence type="predicted"/>
<gene>
    <name evidence="2" type="ORF">RNC47_21515</name>
</gene>
<keyword evidence="2" id="KW-0540">Nuclease</keyword>
<dbReference type="PANTHER" id="PTHR35400">
    <property type="entry name" value="SLR1083 PROTEIN"/>
    <property type="match status" value="1"/>
</dbReference>
<name>A0ABU2LUG2_9ACTN</name>
<dbReference type="SUPFAM" id="SSF52980">
    <property type="entry name" value="Restriction endonuclease-like"/>
    <property type="match status" value="1"/>
</dbReference>
<comment type="caution">
    <text evidence="2">The sequence shown here is derived from an EMBL/GenBank/DDBJ whole genome shotgun (WGS) entry which is preliminary data.</text>
</comment>
<reference evidence="3" key="1">
    <citation type="submission" date="2023-07" db="EMBL/GenBank/DDBJ databases">
        <title>30 novel species of actinomycetes from the DSMZ collection.</title>
        <authorList>
            <person name="Nouioui I."/>
        </authorList>
    </citation>
    <scope>NUCLEOTIDE SEQUENCE [LARGE SCALE GENOMIC DNA]</scope>
    <source>
        <strain evidence="3">DSM 44918</strain>
    </source>
</reference>
<dbReference type="InterPro" id="IPR011335">
    <property type="entry name" value="Restrct_endonuc-II-like"/>
</dbReference>
<accession>A0ABU2LUG2</accession>
<dbReference type="EMBL" id="JAVREM010000031">
    <property type="protein sequence ID" value="MDT0320913.1"/>
    <property type="molecule type" value="Genomic_DNA"/>
</dbReference>
<dbReference type="Proteomes" id="UP001183420">
    <property type="component" value="Unassembled WGS sequence"/>
</dbReference>
<dbReference type="RefSeq" id="WP_311601098.1">
    <property type="nucleotide sequence ID" value="NZ_JAVREM010000031.1"/>
</dbReference>
<evidence type="ECO:0000313" key="2">
    <source>
        <dbReference type="EMBL" id="MDT0320913.1"/>
    </source>
</evidence>
<organism evidence="2 3">
    <name type="scientific">Streptomyces millisiae</name>
    <dbReference type="NCBI Taxonomy" id="3075542"/>
    <lineage>
        <taxon>Bacteria</taxon>
        <taxon>Bacillati</taxon>
        <taxon>Actinomycetota</taxon>
        <taxon>Actinomycetes</taxon>
        <taxon>Kitasatosporales</taxon>
        <taxon>Streptomycetaceae</taxon>
        <taxon>Streptomyces</taxon>
    </lineage>
</organism>
<dbReference type="PANTHER" id="PTHR35400:SF3">
    <property type="entry name" value="SLL1072 PROTEIN"/>
    <property type="match status" value="1"/>
</dbReference>
<keyword evidence="2" id="KW-0378">Hydrolase</keyword>
<keyword evidence="3" id="KW-1185">Reference proteome</keyword>
<feature type="domain" description="Putative restriction endonuclease" evidence="1">
    <location>
        <begin position="33"/>
        <end position="191"/>
    </location>
</feature>
<dbReference type="Gene3D" id="3.90.1570.10">
    <property type="entry name" value="tt1808, chain A"/>
    <property type="match status" value="1"/>
</dbReference>
<evidence type="ECO:0000313" key="3">
    <source>
        <dbReference type="Proteomes" id="UP001183420"/>
    </source>
</evidence>
<sequence length="203" mass="21962">MALPIDPDIQDGPVSEEKDPEEAVLEVAANLDVPEGYRVQVIDGRIIVTPPADGDHAVALTALMAALLAAGAEEKGLHVVQGLGIYLRPGKKGFAIPDLALVDEDFREHQLPYNCYAPSVFRLVAEVTSSNWRDDTDSKVTAYATVGVPVYLIADREHGKVLVLTRPHEGAYQSTAEYLPGDKVEIPGDLPCQVAVEKLLQIR</sequence>